<comment type="caution">
    <text evidence="2">The sequence shown here is derived from an EMBL/GenBank/DDBJ whole genome shotgun (WGS) entry which is preliminary data.</text>
</comment>
<dbReference type="EMBL" id="JAFGIX010000046">
    <property type="protein sequence ID" value="MBN1573256.1"/>
    <property type="molecule type" value="Genomic_DNA"/>
</dbReference>
<dbReference type="Proteomes" id="UP000809273">
    <property type="component" value="Unassembled WGS sequence"/>
</dbReference>
<gene>
    <name evidence="2" type="ORF">JW984_08695</name>
</gene>
<evidence type="ECO:0008006" key="4">
    <source>
        <dbReference type="Google" id="ProtNLM"/>
    </source>
</evidence>
<evidence type="ECO:0000313" key="3">
    <source>
        <dbReference type="Proteomes" id="UP000809273"/>
    </source>
</evidence>
<accession>A0A9D8PME5</accession>
<dbReference type="Pfam" id="PF07977">
    <property type="entry name" value="FabA"/>
    <property type="match status" value="1"/>
</dbReference>
<dbReference type="PANTHER" id="PTHR30272:SF1">
    <property type="entry name" value="3-HYDROXYACYL-[ACYL-CARRIER-PROTEIN] DEHYDRATASE"/>
    <property type="match status" value="1"/>
</dbReference>
<dbReference type="Gene3D" id="3.10.129.10">
    <property type="entry name" value="Hotdog Thioesterase"/>
    <property type="match status" value="1"/>
</dbReference>
<dbReference type="GO" id="GO:0016829">
    <property type="term" value="F:lyase activity"/>
    <property type="evidence" value="ECO:0007669"/>
    <property type="project" value="UniProtKB-KW"/>
</dbReference>
<reference evidence="2" key="1">
    <citation type="journal article" date="2021" name="Environ. Microbiol.">
        <title>Genomic characterization of three novel Desulfobacterota classes expand the metabolic and phylogenetic diversity of the phylum.</title>
        <authorList>
            <person name="Murphy C.L."/>
            <person name="Biggerstaff J."/>
            <person name="Eichhorn A."/>
            <person name="Ewing E."/>
            <person name="Shahan R."/>
            <person name="Soriano D."/>
            <person name="Stewart S."/>
            <person name="VanMol K."/>
            <person name="Walker R."/>
            <person name="Walters P."/>
            <person name="Elshahed M.S."/>
            <person name="Youssef N.H."/>
        </authorList>
    </citation>
    <scope>NUCLEOTIDE SEQUENCE</scope>
    <source>
        <strain evidence="2">Zod_Metabat.24</strain>
    </source>
</reference>
<proteinExistence type="predicted"/>
<dbReference type="SUPFAM" id="SSF54637">
    <property type="entry name" value="Thioesterase/thiol ester dehydrase-isomerase"/>
    <property type="match status" value="1"/>
</dbReference>
<dbReference type="PANTHER" id="PTHR30272">
    <property type="entry name" value="3-HYDROXYACYL-[ACYL-CARRIER-PROTEIN] DEHYDRATASE"/>
    <property type="match status" value="1"/>
</dbReference>
<dbReference type="AlphaFoldDB" id="A0A9D8PME5"/>
<sequence length="161" mass="17033">MRFTAEDIVKIIPHRPPFLLIDSVDIIEFGKSGVGIKELVRDDSFGDFFDAYLPEERVMPRPMIIEAAAQTGAFIVAGGGLLNEGGVNEEDVGGPAAGYLVKIGDFSFSGDAREGDTLRLNVMLDNAFGALHRFGVVAEAGGAEIARGELTFSVERAGGSG</sequence>
<organism evidence="2 3">
    <name type="scientific">Candidatus Zymogenus saltonus</name>
    <dbReference type="NCBI Taxonomy" id="2844893"/>
    <lineage>
        <taxon>Bacteria</taxon>
        <taxon>Deltaproteobacteria</taxon>
        <taxon>Candidatus Zymogenia</taxon>
        <taxon>Candidatus Zymogeniales</taxon>
        <taxon>Candidatus Zymogenaceae</taxon>
        <taxon>Candidatus Zymogenus</taxon>
    </lineage>
</organism>
<reference evidence="2" key="2">
    <citation type="submission" date="2021-01" db="EMBL/GenBank/DDBJ databases">
        <authorList>
            <person name="Hahn C.R."/>
            <person name="Youssef N.H."/>
            <person name="Elshahed M."/>
        </authorList>
    </citation>
    <scope>NUCLEOTIDE SEQUENCE</scope>
    <source>
        <strain evidence="2">Zod_Metabat.24</strain>
    </source>
</reference>
<keyword evidence="1" id="KW-0456">Lyase</keyword>
<evidence type="ECO:0000313" key="2">
    <source>
        <dbReference type="EMBL" id="MBN1573256.1"/>
    </source>
</evidence>
<dbReference type="InterPro" id="IPR013114">
    <property type="entry name" value="FabA_FabZ"/>
</dbReference>
<evidence type="ECO:0000256" key="1">
    <source>
        <dbReference type="ARBA" id="ARBA00023239"/>
    </source>
</evidence>
<dbReference type="InterPro" id="IPR029069">
    <property type="entry name" value="HotDog_dom_sf"/>
</dbReference>
<name>A0A9D8PME5_9DELT</name>
<protein>
    <recommendedName>
        <fullName evidence="4">Beta-hydroxyacyl-ACP dehydratase</fullName>
    </recommendedName>
</protein>